<keyword evidence="6" id="KW-1185">Reference proteome</keyword>
<evidence type="ECO:0000256" key="2">
    <source>
        <dbReference type="ARBA" id="ARBA00022723"/>
    </source>
</evidence>
<dbReference type="InterPro" id="IPR009056">
    <property type="entry name" value="Cyt_c-like_dom"/>
</dbReference>
<dbReference type="InterPro" id="IPR050597">
    <property type="entry name" value="Cytochrome_c_Oxidase_Subunit"/>
</dbReference>
<dbReference type="Pfam" id="PF13442">
    <property type="entry name" value="Cytochrome_CBB3"/>
    <property type="match status" value="1"/>
</dbReference>
<name>A0A5C4WVC7_9ACTN</name>
<dbReference type="Pfam" id="PF00034">
    <property type="entry name" value="Cytochrom_C"/>
    <property type="match status" value="1"/>
</dbReference>
<dbReference type="GO" id="GO:0009055">
    <property type="term" value="F:electron transfer activity"/>
    <property type="evidence" value="ECO:0007669"/>
    <property type="project" value="InterPro"/>
</dbReference>
<dbReference type="GO" id="GO:0046872">
    <property type="term" value="F:metal ion binding"/>
    <property type="evidence" value="ECO:0007669"/>
    <property type="project" value="UniProtKB-KW"/>
</dbReference>
<comment type="caution">
    <text evidence="5">The sequence shown here is derived from an EMBL/GenBank/DDBJ whole genome shotgun (WGS) entry which is preliminary data.</text>
</comment>
<dbReference type="PROSITE" id="PS51007">
    <property type="entry name" value="CYTC"/>
    <property type="match status" value="2"/>
</dbReference>
<dbReference type="RefSeq" id="WP_139628101.1">
    <property type="nucleotide sequence ID" value="NZ_VDLX02000001.1"/>
</dbReference>
<reference evidence="5 6" key="1">
    <citation type="submission" date="2019-10" db="EMBL/GenBank/DDBJ databases">
        <title>Nonomuraea sp. nov., isolated from Phyllanthus amarus.</title>
        <authorList>
            <person name="Klykleung N."/>
            <person name="Tanasupawat S."/>
        </authorList>
    </citation>
    <scope>NUCLEOTIDE SEQUENCE [LARGE SCALE GENOMIC DNA]</scope>
    <source>
        <strain evidence="5 6">PA1-10</strain>
    </source>
</reference>
<organism evidence="5 6">
    <name type="scientific">Nonomuraea phyllanthi</name>
    <dbReference type="NCBI Taxonomy" id="2219224"/>
    <lineage>
        <taxon>Bacteria</taxon>
        <taxon>Bacillati</taxon>
        <taxon>Actinomycetota</taxon>
        <taxon>Actinomycetes</taxon>
        <taxon>Streptosporangiales</taxon>
        <taxon>Streptosporangiaceae</taxon>
        <taxon>Nonomuraea</taxon>
    </lineage>
</organism>
<evidence type="ECO:0000259" key="4">
    <source>
        <dbReference type="PROSITE" id="PS51007"/>
    </source>
</evidence>
<dbReference type="InterPro" id="IPR036909">
    <property type="entry name" value="Cyt_c-like_dom_sf"/>
</dbReference>
<protein>
    <submittedName>
        <fullName evidence="5">C-type cytochrome</fullName>
    </submittedName>
</protein>
<dbReference type="PANTHER" id="PTHR33751">
    <property type="entry name" value="CBB3-TYPE CYTOCHROME C OXIDASE SUBUNIT FIXP"/>
    <property type="match status" value="1"/>
</dbReference>
<feature type="domain" description="Cytochrome c" evidence="4">
    <location>
        <begin position="28"/>
        <end position="107"/>
    </location>
</feature>
<dbReference type="PANTHER" id="PTHR33751:SF13">
    <property type="entry name" value="CYTOCHROME BC1 COMPLEX CYTOCHROME C SUBUNIT"/>
    <property type="match status" value="1"/>
</dbReference>
<dbReference type="GO" id="GO:0020037">
    <property type="term" value="F:heme binding"/>
    <property type="evidence" value="ECO:0007669"/>
    <property type="project" value="InterPro"/>
</dbReference>
<evidence type="ECO:0000256" key="3">
    <source>
        <dbReference type="ARBA" id="ARBA00023004"/>
    </source>
</evidence>
<accession>A0A5C4WVC7</accession>
<keyword evidence="3" id="KW-0408">Iron</keyword>
<sequence>MRRALAILGCTLAVAGASGAAAAPPTPAPETRGRALYGQSCATCHGQNGEGSPRGPNLENSGAAAADFQLSTGRMPLPHPGAASERRQPAFGPRDIDALTAYIASLGHGPAIPVVSRGDLQEGREIFVSTCAACHSGSLAGGTLSSGQAAPPLLASTPTQIAEAIRLGPGAMPSFPRGVISDAQVNAIATYVTSLRPQLDHGGAPLGGFGPVPEGAVAWVFGLGLLALFIRLIGKRAP</sequence>
<dbReference type="Proteomes" id="UP000312512">
    <property type="component" value="Unassembled WGS sequence"/>
</dbReference>
<dbReference type="EMBL" id="VDLX02000001">
    <property type="protein sequence ID" value="KAB8197417.1"/>
    <property type="molecule type" value="Genomic_DNA"/>
</dbReference>
<feature type="domain" description="Cytochrome c" evidence="4">
    <location>
        <begin position="118"/>
        <end position="196"/>
    </location>
</feature>
<evidence type="ECO:0000313" key="5">
    <source>
        <dbReference type="EMBL" id="KAB8197417.1"/>
    </source>
</evidence>
<evidence type="ECO:0000313" key="6">
    <source>
        <dbReference type="Proteomes" id="UP000312512"/>
    </source>
</evidence>
<proteinExistence type="predicted"/>
<dbReference type="Gene3D" id="1.10.760.10">
    <property type="entry name" value="Cytochrome c-like domain"/>
    <property type="match status" value="2"/>
</dbReference>
<dbReference type="OrthoDB" id="9811281at2"/>
<evidence type="ECO:0000256" key="1">
    <source>
        <dbReference type="ARBA" id="ARBA00022617"/>
    </source>
</evidence>
<dbReference type="AlphaFoldDB" id="A0A5C4WVC7"/>
<keyword evidence="1" id="KW-0349">Heme</keyword>
<dbReference type="SUPFAM" id="SSF46626">
    <property type="entry name" value="Cytochrome c"/>
    <property type="match status" value="2"/>
</dbReference>
<keyword evidence="2" id="KW-0479">Metal-binding</keyword>
<gene>
    <name evidence="5" type="ORF">FH608_002335</name>
</gene>